<gene>
    <name evidence="1" type="ORF">C8D74_10762</name>
</gene>
<accession>A0A4R8ESJ6</accession>
<organism evidence="1 2">
    <name type="scientific">Petrotoga sibirica</name>
    <dbReference type="NCBI Taxonomy" id="156202"/>
    <lineage>
        <taxon>Bacteria</taxon>
        <taxon>Thermotogati</taxon>
        <taxon>Thermotogota</taxon>
        <taxon>Thermotogae</taxon>
        <taxon>Petrotogales</taxon>
        <taxon>Petrotogaceae</taxon>
        <taxon>Petrotoga</taxon>
    </lineage>
</organism>
<keyword evidence="2" id="KW-1185">Reference proteome</keyword>
<dbReference type="AlphaFoldDB" id="A0A4R8ESJ6"/>
<evidence type="ECO:0000313" key="1">
    <source>
        <dbReference type="EMBL" id="TDX15464.1"/>
    </source>
</evidence>
<evidence type="ECO:0000313" key="2">
    <source>
        <dbReference type="Proteomes" id="UP000294817"/>
    </source>
</evidence>
<sequence>MCFNNHFSITIKDRIGRKKSKNIPFASTTKPLINIKKKIEILKINAYLFSKKKAPKGRIKLTTVGAILKYLEIRKSK</sequence>
<dbReference type="EMBL" id="SODZ01000007">
    <property type="protein sequence ID" value="TDX15464.1"/>
    <property type="molecule type" value="Genomic_DNA"/>
</dbReference>
<proteinExistence type="predicted"/>
<protein>
    <submittedName>
        <fullName evidence="1">Uncharacterized protein</fullName>
    </submittedName>
</protein>
<dbReference type="Proteomes" id="UP000294817">
    <property type="component" value="Unassembled WGS sequence"/>
</dbReference>
<name>A0A4R8ESJ6_9BACT</name>
<dbReference type="RefSeq" id="WP_134080027.1">
    <property type="nucleotide sequence ID" value="NZ_SODZ01000007.1"/>
</dbReference>
<comment type="caution">
    <text evidence="1">The sequence shown here is derived from an EMBL/GenBank/DDBJ whole genome shotgun (WGS) entry which is preliminary data.</text>
</comment>
<reference evidence="1 2" key="1">
    <citation type="submission" date="2019-03" db="EMBL/GenBank/DDBJ databases">
        <title>Genomic Encyclopedia of Type Strains, Phase IV (KMG-IV): sequencing the most valuable type-strain genomes for metagenomic binning, comparative biology and taxonomic classification.</title>
        <authorList>
            <person name="Goeker M."/>
        </authorList>
    </citation>
    <scope>NUCLEOTIDE SEQUENCE [LARGE SCALE GENOMIC DNA]</scope>
    <source>
        <strain evidence="1 2">DSM 13575</strain>
    </source>
</reference>